<proteinExistence type="inferred from homology"/>
<dbReference type="AlphaFoldDB" id="A0A9P5HK23"/>
<dbReference type="EMBL" id="JAANBB010000052">
    <property type="protein sequence ID" value="KAF7552994.1"/>
    <property type="molecule type" value="Genomic_DNA"/>
</dbReference>
<dbReference type="InterPro" id="IPR036779">
    <property type="entry name" value="LysM_dom_sf"/>
</dbReference>
<feature type="signal peptide" evidence="8">
    <location>
        <begin position="1"/>
        <end position="18"/>
    </location>
</feature>
<dbReference type="Proteomes" id="UP000722485">
    <property type="component" value="Unassembled WGS sequence"/>
</dbReference>
<evidence type="ECO:0000313" key="11">
    <source>
        <dbReference type="Proteomes" id="UP000722485"/>
    </source>
</evidence>
<gene>
    <name evidence="10" type="ORF">G7Z17_g3940</name>
</gene>
<evidence type="ECO:0000256" key="7">
    <source>
        <dbReference type="ARBA" id="ARBA00044955"/>
    </source>
</evidence>
<comment type="subcellular location">
    <subcellularLocation>
        <location evidence="1">Membrane</location>
        <topology evidence="1">Single-pass membrane protein</topology>
    </subcellularLocation>
</comment>
<keyword evidence="2" id="KW-0812">Transmembrane</keyword>
<evidence type="ECO:0000256" key="1">
    <source>
        <dbReference type="ARBA" id="ARBA00004167"/>
    </source>
</evidence>
<evidence type="ECO:0000256" key="8">
    <source>
        <dbReference type="SAM" id="SignalP"/>
    </source>
</evidence>
<sequence>MKPTVILALGWGLGLAAASSTPLLQWDPDTISTCVEWYNNGGSDTCEYIRHMFAISAEEFHKWNPSVGTDCKPWRYQSYCILTQERLATLTSTTTKAPPTTTTTKTSSHVASPTSWTAMGCYIDDDPKFPVLETIASNNSKALLIKNCENKCWVTSTGRTTLFAGVKQGNQCWCGSFVDGQKSKNQTDCNTPCTGNAKEMCGGKNLINVFKPVAGKSAVTITTKSSTTVAAKSAVTTTTKSSGAVDYNITPTYHDLSGI</sequence>
<comment type="caution">
    <text evidence="10">The sequence shown here is derived from an EMBL/GenBank/DDBJ whole genome shotgun (WGS) entry which is preliminary data.</text>
</comment>
<feature type="domain" description="WSC" evidence="9">
    <location>
        <begin position="115"/>
        <end position="213"/>
    </location>
</feature>
<comment type="similarity">
    <text evidence="7">Belongs to the secreted LysM effector family.</text>
</comment>
<dbReference type="Gene3D" id="3.10.350.10">
    <property type="entry name" value="LysM domain"/>
    <property type="match status" value="1"/>
</dbReference>
<keyword evidence="11" id="KW-1185">Reference proteome</keyword>
<keyword evidence="5" id="KW-0472">Membrane</keyword>
<organism evidence="10 11">
    <name type="scientific">Cylindrodendrum hubeiense</name>
    <dbReference type="NCBI Taxonomy" id="595255"/>
    <lineage>
        <taxon>Eukaryota</taxon>
        <taxon>Fungi</taxon>
        <taxon>Dikarya</taxon>
        <taxon>Ascomycota</taxon>
        <taxon>Pezizomycotina</taxon>
        <taxon>Sordariomycetes</taxon>
        <taxon>Hypocreomycetidae</taxon>
        <taxon>Hypocreales</taxon>
        <taxon>Nectriaceae</taxon>
        <taxon>Cylindrodendrum</taxon>
    </lineage>
</organism>
<feature type="chain" id="PRO_5040477967" description="WSC domain-containing protein" evidence="8">
    <location>
        <begin position="19"/>
        <end position="259"/>
    </location>
</feature>
<accession>A0A9P5HK23</accession>
<dbReference type="GO" id="GO:0005886">
    <property type="term" value="C:plasma membrane"/>
    <property type="evidence" value="ECO:0007669"/>
    <property type="project" value="TreeGrafter"/>
</dbReference>
<evidence type="ECO:0000256" key="3">
    <source>
        <dbReference type="ARBA" id="ARBA00022729"/>
    </source>
</evidence>
<keyword evidence="4" id="KW-1133">Transmembrane helix</keyword>
<evidence type="ECO:0000256" key="4">
    <source>
        <dbReference type="ARBA" id="ARBA00022989"/>
    </source>
</evidence>
<evidence type="ECO:0000313" key="10">
    <source>
        <dbReference type="EMBL" id="KAF7552994.1"/>
    </source>
</evidence>
<dbReference type="Pfam" id="PF01822">
    <property type="entry name" value="WSC"/>
    <property type="match status" value="1"/>
</dbReference>
<evidence type="ECO:0000256" key="2">
    <source>
        <dbReference type="ARBA" id="ARBA00022692"/>
    </source>
</evidence>
<dbReference type="PANTHER" id="PTHR24269:SF16">
    <property type="entry name" value="PROTEIN SLG1"/>
    <property type="match status" value="1"/>
</dbReference>
<dbReference type="PANTHER" id="PTHR24269">
    <property type="entry name" value="KREMEN PROTEIN"/>
    <property type="match status" value="1"/>
</dbReference>
<keyword evidence="6" id="KW-0325">Glycoprotein</keyword>
<reference evidence="10" key="1">
    <citation type="submission" date="2020-03" db="EMBL/GenBank/DDBJ databases">
        <title>Draft Genome Sequence of Cylindrodendrum hubeiense.</title>
        <authorList>
            <person name="Buettner E."/>
            <person name="Kellner H."/>
        </authorList>
    </citation>
    <scope>NUCLEOTIDE SEQUENCE</scope>
    <source>
        <strain evidence="10">IHI 201604</strain>
    </source>
</reference>
<dbReference type="InterPro" id="IPR002889">
    <property type="entry name" value="WSC_carb-bd"/>
</dbReference>
<dbReference type="OrthoDB" id="2019572at2759"/>
<dbReference type="InterPro" id="IPR051836">
    <property type="entry name" value="Kremen_rcpt"/>
</dbReference>
<dbReference type="SMART" id="SM00321">
    <property type="entry name" value="WSC"/>
    <property type="match status" value="1"/>
</dbReference>
<protein>
    <recommendedName>
        <fullName evidence="9">WSC domain-containing protein</fullName>
    </recommendedName>
</protein>
<evidence type="ECO:0000256" key="6">
    <source>
        <dbReference type="ARBA" id="ARBA00023180"/>
    </source>
</evidence>
<keyword evidence="3 8" id="KW-0732">Signal</keyword>
<evidence type="ECO:0000256" key="5">
    <source>
        <dbReference type="ARBA" id="ARBA00023136"/>
    </source>
</evidence>
<name>A0A9P5HK23_9HYPO</name>
<evidence type="ECO:0000259" key="9">
    <source>
        <dbReference type="PROSITE" id="PS51212"/>
    </source>
</evidence>
<dbReference type="PROSITE" id="PS51212">
    <property type="entry name" value="WSC"/>
    <property type="match status" value="1"/>
</dbReference>